<gene>
    <name evidence="1" type="ORF">g.51810</name>
</gene>
<accession>A0A1B6M423</accession>
<sequence length="112" mass="13555">VIVSTRQSRIESLLKMQPYYHNLPLKARKLLIKRNLQKLKKERRHQEWQAFLELKPDIKANDPEDIVRFEHAMENIGDFKLKASDTYRVPEKKRVTPAQKYWQLLCLHKEIF</sequence>
<dbReference type="AlphaFoldDB" id="A0A1B6M423"/>
<feature type="non-terminal residue" evidence="1">
    <location>
        <position position="1"/>
    </location>
</feature>
<evidence type="ECO:0000313" key="1">
    <source>
        <dbReference type="EMBL" id="JAT30660.1"/>
    </source>
</evidence>
<name>A0A1B6M423_9HEMI</name>
<organism evidence="1">
    <name type="scientific">Graphocephala atropunctata</name>
    <dbReference type="NCBI Taxonomy" id="36148"/>
    <lineage>
        <taxon>Eukaryota</taxon>
        <taxon>Metazoa</taxon>
        <taxon>Ecdysozoa</taxon>
        <taxon>Arthropoda</taxon>
        <taxon>Hexapoda</taxon>
        <taxon>Insecta</taxon>
        <taxon>Pterygota</taxon>
        <taxon>Neoptera</taxon>
        <taxon>Paraneoptera</taxon>
        <taxon>Hemiptera</taxon>
        <taxon>Auchenorrhyncha</taxon>
        <taxon>Membracoidea</taxon>
        <taxon>Cicadellidae</taxon>
        <taxon>Cicadellinae</taxon>
        <taxon>Cicadellini</taxon>
        <taxon>Graphocephala</taxon>
    </lineage>
</organism>
<dbReference type="EMBL" id="GEBQ01009317">
    <property type="protein sequence ID" value="JAT30660.1"/>
    <property type="molecule type" value="Transcribed_RNA"/>
</dbReference>
<reference evidence="1" key="1">
    <citation type="submission" date="2015-11" db="EMBL/GenBank/DDBJ databases">
        <title>De novo transcriptome assembly of four potential Pierce s Disease insect vectors from Arizona vineyards.</title>
        <authorList>
            <person name="Tassone E.E."/>
        </authorList>
    </citation>
    <scope>NUCLEOTIDE SEQUENCE</scope>
</reference>
<protein>
    <submittedName>
        <fullName evidence="1">Uncharacterized protein</fullName>
    </submittedName>
</protein>
<proteinExistence type="predicted"/>
<feature type="non-terminal residue" evidence="1">
    <location>
        <position position="112"/>
    </location>
</feature>